<dbReference type="Proteomes" id="UP000594262">
    <property type="component" value="Unplaced"/>
</dbReference>
<feature type="compositionally biased region" description="Polar residues" evidence="1">
    <location>
        <begin position="178"/>
        <end position="192"/>
    </location>
</feature>
<dbReference type="EnsemblMetazoa" id="CLYHEMT019255.1">
    <property type="protein sequence ID" value="CLYHEMP019255.1"/>
    <property type="gene ID" value="CLYHEMG019255"/>
</dbReference>
<keyword evidence="3" id="KW-1185">Reference proteome</keyword>
<reference evidence="2" key="1">
    <citation type="submission" date="2021-01" db="UniProtKB">
        <authorList>
            <consortium name="EnsemblMetazoa"/>
        </authorList>
    </citation>
    <scope>IDENTIFICATION</scope>
</reference>
<evidence type="ECO:0000313" key="2">
    <source>
        <dbReference type="EnsemblMetazoa" id="CLYHEMP019255.1"/>
    </source>
</evidence>
<organism evidence="2 3">
    <name type="scientific">Clytia hemisphaerica</name>
    <dbReference type="NCBI Taxonomy" id="252671"/>
    <lineage>
        <taxon>Eukaryota</taxon>
        <taxon>Metazoa</taxon>
        <taxon>Cnidaria</taxon>
        <taxon>Hydrozoa</taxon>
        <taxon>Hydroidolina</taxon>
        <taxon>Leptothecata</taxon>
        <taxon>Obeliida</taxon>
        <taxon>Clytiidae</taxon>
        <taxon>Clytia</taxon>
    </lineage>
</organism>
<accession>A0A7M5X9B9</accession>
<name>A0A7M5X9B9_9CNID</name>
<dbReference type="GeneID" id="136806752"/>
<feature type="compositionally biased region" description="Basic and acidic residues" evidence="1">
    <location>
        <begin position="147"/>
        <end position="177"/>
    </location>
</feature>
<dbReference type="RefSeq" id="XP_066919443.1">
    <property type="nucleotide sequence ID" value="XM_067063342.1"/>
</dbReference>
<feature type="compositionally biased region" description="Basic residues" evidence="1">
    <location>
        <begin position="27"/>
        <end position="37"/>
    </location>
</feature>
<sequence>MTYSTDEDDSSESESESDNSDSDSNKGKKKKQKKTKKNEKSTKGKGEEKEQKSRKLSKNEMKNMFGDDQDTSESESGSEDEGDLHARLLASMEKDVIPEESEEDLITSRKPKDNDIAKTPAPAKAEEKPTKKENPKQKPPETITNEVKPKVPVTEKPKPKQSEKPAPKTKVEKKDSLKTPSQETTQNKNYQNGPVVDFHEQIRKISTAHGPQAPDLSQLDIPEKHRTSSQNEDDIHNTIDDILKEEPKTGSKSRRGSAKRPISATNSATNAMAEGPENEEEKMKALEEHILENHGKHKQKDEMKKKGSEIDDLISELNLDT</sequence>
<feature type="compositionally biased region" description="Basic and acidic residues" evidence="1">
    <location>
        <begin position="38"/>
        <end position="61"/>
    </location>
</feature>
<evidence type="ECO:0000256" key="1">
    <source>
        <dbReference type="SAM" id="MobiDB-lite"/>
    </source>
</evidence>
<feature type="compositionally biased region" description="Basic and acidic residues" evidence="1">
    <location>
        <begin position="281"/>
        <end position="309"/>
    </location>
</feature>
<proteinExistence type="predicted"/>
<feature type="compositionally biased region" description="Basic and acidic residues" evidence="1">
    <location>
        <begin position="233"/>
        <end position="249"/>
    </location>
</feature>
<feature type="compositionally biased region" description="Basic and acidic residues" evidence="1">
    <location>
        <begin position="106"/>
        <end position="116"/>
    </location>
</feature>
<feature type="compositionally biased region" description="Acidic residues" evidence="1">
    <location>
        <begin position="67"/>
        <end position="82"/>
    </location>
</feature>
<protein>
    <submittedName>
        <fullName evidence="2">Uncharacterized protein</fullName>
    </submittedName>
</protein>
<dbReference type="AlphaFoldDB" id="A0A7M5X9B9"/>
<feature type="region of interest" description="Disordered" evidence="1">
    <location>
        <begin position="1"/>
        <end position="321"/>
    </location>
</feature>
<feature type="compositionally biased region" description="Acidic residues" evidence="1">
    <location>
        <begin position="1"/>
        <end position="21"/>
    </location>
</feature>
<feature type="compositionally biased region" description="Basic and acidic residues" evidence="1">
    <location>
        <begin position="124"/>
        <end position="139"/>
    </location>
</feature>
<evidence type="ECO:0000313" key="3">
    <source>
        <dbReference type="Proteomes" id="UP000594262"/>
    </source>
</evidence>